<sequence length="114" mass="12752">MTDILKQIFDADVIVLATSVYFYSIDGQMETPIDRTLPRYTEIKDKDFYFIAIATASKGAMERTIDGLRGFTDCLPGRGLCKIIYGADAWQIGDIKGSKAMREAHETGKNESFI</sequence>
<organism evidence="2 3">
    <name type="scientific">Clostridium moutaii</name>
    <dbReference type="NCBI Taxonomy" id="3240932"/>
    <lineage>
        <taxon>Bacteria</taxon>
        <taxon>Bacillati</taxon>
        <taxon>Bacillota</taxon>
        <taxon>Clostridia</taxon>
        <taxon>Eubacteriales</taxon>
        <taxon>Clostridiaceae</taxon>
        <taxon>Clostridium</taxon>
    </lineage>
</organism>
<proteinExistence type="predicted"/>
<protein>
    <submittedName>
        <fullName evidence="2">Flavodoxin family protein</fullName>
    </submittedName>
</protein>
<dbReference type="Pfam" id="PF03358">
    <property type="entry name" value="FMN_red"/>
    <property type="match status" value="1"/>
</dbReference>
<dbReference type="Gene3D" id="3.40.50.360">
    <property type="match status" value="1"/>
</dbReference>
<evidence type="ECO:0000259" key="1">
    <source>
        <dbReference type="Pfam" id="PF03358"/>
    </source>
</evidence>
<accession>A0ABV4BW93</accession>
<feature type="domain" description="NADPH-dependent FMN reductase-like" evidence="1">
    <location>
        <begin position="2"/>
        <end position="62"/>
    </location>
</feature>
<dbReference type="InterPro" id="IPR029039">
    <property type="entry name" value="Flavoprotein-like_sf"/>
</dbReference>
<name>A0ABV4BW93_9CLOT</name>
<dbReference type="EMBL" id="JBGEWD010000024">
    <property type="protein sequence ID" value="MEY8001770.1"/>
    <property type="molecule type" value="Genomic_DNA"/>
</dbReference>
<evidence type="ECO:0000313" key="2">
    <source>
        <dbReference type="EMBL" id="MEY8001770.1"/>
    </source>
</evidence>
<comment type="caution">
    <text evidence="2">The sequence shown here is derived from an EMBL/GenBank/DDBJ whole genome shotgun (WGS) entry which is preliminary data.</text>
</comment>
<dbReference type="RefSeq" id="WP_369705660.1">
    <property type="nucleotide sequence ID" value="NZ_JBGEWD010000024.1"/>
</dbReference>
<evidence type="ECO:0000313" key="3">
    <source>
        <dbReference type="Proteomes" id="UP001564657"/>
    </source>
</evidence>
<dbReference type="InterPro" id="IPR005025">
    <property type="entry name" value="FMN_Rdtase-like_dom"/>
</dbReference>
<reference evidence="2 3" key="1">
    <citation type="submission" date="2024-08" db="EMBL/GenBank/DDBJ databases">
        <title>Clostridium lapicellarii sp. nov., and Clostridium renhuaiense sp. nov., two species isolated from the mud in a fermentation cellar used for producing sauce-flavour Chinese liquors.</title>
        <authorList>
            <person name="Yang F."/>
            <person name="Wang H."/>
            <person name="Chen L.Q."/>
            <person name="Zhou N."/>
            <person name="Lu J.J."/>
            <person name="Pu X.X."/>
            <person name="Wan B."/>
            <person name="Wang L."/>
            <person name="Liu S.J."/>
        </authorList>
    </citation>
    <scope>NUCLEOTIDE SEQUENCE [LARGE SCALE GENOMIC DNA]</scope>
    <source>
        <strain evidence="2 3">MT-5</strain>
    </source>
</reference>
<keyword evidence="3" id="KW-1185">Reference proteome</keyword>
<gene>
    <name evidence="2" type="ORF">AB8U03_16525</name>
</gene>
<dbReference type="Proteomes" id="UP001564657">
    <property type="component" value="Unassembled WGS sequence"/>
</dbReference>
<dbReference type="SUPFAM" id="SSF52218">
    <property type="entry name" value="Flavoproteins"/>
    <property type="match status" value="1"/>
</dbReference>